<evidence type="ECO:0000313" key="2">
    <source>
        <dbReference type="Proteomes" id="UP000184396"/>
    </source>
</evidence>
<sequence length="137" mass="16347">MDGLSKFKNFYRDKSIEELQMETTQWKSNLEFQSIELAFLKNLLQANIYRSNNPNLFEILELFKQEIDDIHSEGVHILDSVECHIAHLEKEQQYTSSDGNQFYIETHKKLDYDITVFNEEFNVLKMRLFEFIEGTII</sequence>
<gene>
    <name evidence="1" type="ORF">SAMN05216261_0967</name>
</gene>
<dbReference type="AlphaFoldDB" id="A0A1M6BY98"/>
<dbReference type="OrthoDB" id="1442351at2"/>
<protein>
    <submittedName>
        <fullName evidence="1">Uncharacterized protein</fullName>
    </submittedName>
</protein>
<dbReference type="Proteomes" id="UP000184396">
    <property type="component" value="Unassembled WGS sequence"/>
</dbReference>
<dbReference type="RefSeq" id="WP_019387584.1">
    <property type="nucleotide sequence ID" value="NZ_ALIH01000006.1"/>
</dbReference>
<accession>A0A1M6BY98</accession>
<organism evidence="1 2">
    <name type="scientific">Algibacter luteus</name>
    <dbReference type="NCBI Taxonomy" id="1178825"/>
    <lineage>
        <taxon>Bacteria</taxon>
        <taxon>Pseudomonadati</taxon>
        <taxon>Bacteroidota</taxon>
        <taxon>Flavobacteriia</taxon>
        <taxon>Flavobacteriales</taxon>
        <taxon>Flavobacteriaceae</taxon>
        <taxon>Algibacter</taxon>
    </lineage>
</organism>
<dbReference type="EMBL" id="FQYK01000002">
    <property type="protein sequence ID" value="SHI53690.1"/>
    <property type="molecule type" value="Genomic_DNA"/>
</dbReference>
<name>A0A1M6BY98_9FLAO</name>
<evidence type="ECO:0000313" key="1">
    <source>
        <dbReference type="EMBL" id="SHI53690.1"/>
    </source>
</evidence>
<reference evidence="1 2" key="1">
    <citation type="submission" date="2016-11" db="EMBL/GenBank/DDBJ databases">
        <authorList>
            <person name="Jaros S."/>
            <person name="Januszkiewicz K."/>
            <person name="Wedrychowicz H."/>
        </authorList>
    </citation>
    <scope>NUCLEOTIDE SEQUENCE [LARGE SCALE GENOMIC DNA]</scope>
    <source>
        <strain evidence="1 2">CGMCC 1.12213</strain>
    </source>
</reference>
<dbReference type="STRING" id="1178825.SAMN05216261_0967"/>
<keyword evidence="2" id="KW-1185">Reference proteome</keyword>
<proteinExistence type="predicted"/>